<name>A0AAV9DJY0_ACOCL</name>
<dbReference type="AlphaFoldDB" id="A0AAV9DJY0"/>
<protein>
    <submittedName>
        <fullName evidence="1">Uncharacterized protein</fullName>
    </submittedName>
</protein>
<organism evidence="1 2">
    <name type="scientific">Acorus calamus</name>
    <name type="common">Sweet flag</name>
    <dbReference type="NCBI Taxonomy" id="4465"/>
    <lineage>
        <taxon>Eukaryota</taxon>
        <taxon>Viridiplantae</taxon>
        <taxon>Streptophyta</taxon>
        <taxon>Embryophyta</taxon>
        <taxon>Tracheophyta</taxon>
        <taxon>Spermatophyta</taxon>
        <taxon>Magnoliopsida</taxon>
        <taxon>Liliopsida</taxon>
        <taxon>Acoraceae</taxon>
        <taxon>Acorus</taxon>
    </lineage>
</organism>
<dbReference type="Proteomes" id="UP001180020">
    <property type="component" value="Unassembled WGS sequence"/>
</dbReference>
<evidence type="ECO:0000313" key="2">
    <source>
        <dbReference type="Proteomes" id="UP001180020"/>
    </source>
</evidence>
<gene>
    <name evidence="1" type="ORF">QJS10_CPB13g01698</name>
</gene>
<evidence type="ECO:0000313" key="1">
    <source>
        <dbReference type="EMBL" id="KAK1301187.1"/>
    </source>
</evidence>
<comment type="caution">
    <text evidence="1">The sequence shown here is derived from an EMBL/GenBank/DDBJ whole genome shotgun (WGS) entry which is preliminary data.</text>
</comment>
<sequence>MLATPLGYIIYNMPPLTNALSSISNWDKPNIQTQLQSQRTLRRGTYTVTMEHNHHA</sequence>
<accession>A0AAV9DJY0</accession>
<reference evidence="1" key="2">
    <citation type="submission" date="2023-06" db="EMBL/GenBank/DDBJ databases">
        <authorList>
            <person name="Ma L."/>
            <person name="Liu K.-W."/>
            <person name="Li Z."/>
            <person name="Hsiao Y.-Y."/>
            <person name="Qi Y."/>
            <person name="Fu T."/>
            <person name="Tang G."/>
            <person name="Zhang D."/>
            <person name="Sun W.-H."/>
            <person name="Liu D.-K."/>
            <person name="Li Y."/>
            <person name="Chen G.-Z."/>
            <person name="Liu X.-D."/>
            <person name="Liao X.-Y."/>
            <person name="Jiang Y.-T."/>
            <person name="Yu X."/>
            <person name="Hao Y."/>
            <person name="Huang J."/>
            <person name="Zhao X.-W."/>
            <person name="Ke S."/>
            <person name="Chen Y.-Y."/>
            <person name="Wu W.-L."/>
            <person name="Hsu J.-L."/>
            <person name="Lin Y.-F."/>
            <person name="Huang M.-D."/>
            <person name="Li C.-Y."/>
            <person name="Huang L."/>
            <person name="Wang Z.-W."/>
            <person name="Zhao X."/>
            <person name="Zhong W.-Y."/>
            <person name="Peng D.-H."/>
            <person name="Ahmad S."/>
            <person name="Lan S."/>
            <person name="Zhang J.-S."/>
            <person name="Tsai W.-C."/>
            <person name="Van De Peer Y."/>
            <person name="Liu Z.-J."/>
        </authorList>
    </citation>
    <scope>NUCLEOTIDE SEQUENCE</scope>
    <source>
        <strain evidence="1">CP</strain>
        <tissue evidence="1">Leaves</tissue>
    </source>
</reference>
<dbReference type="EMBL" id="JAUJYO010000013">
    <property type="protein sequence ID" value="KAK1301187.1"/>
    <property type="molecule type" value="Genomic_DNA"/>
</dbReference>
<proteinExistence type="predicted"/>
<keyword evidence="2" id="KW-1185">Reference proteome</keyword>
<reference evidence="1" key="1">
    <citation type="journal article" date="2023" name="Nat. Commun.">
        <title>Diploid and tetraploid genomes of Acorus and the evolution of monocots.</title>
        <authorList>
            <person name="Ma L."/>
            <person name="Liu K.W."/>
            <person name="Li Z."/>
            <person name="Hsiao Y.Y."/>
            <person name="Qi Y."/>
            <person name="Fu T."/>
            <person name="Tang G.D."/>
            <person name="Zhang D."/>
            <person name="Sun W.H."/>
            <person name="Liu D.K."/>
            <person name="Li Y."/>
            <person name="Chen G.Z."/>
            <person name="Liu X.D."/>
            <person name="Liao X.Y."/>
            <person name="Jiang Y.T."/>
            <person name="Yu X."/>
            <person name="Hao Y."/>
            <person name="Huang J."/>
            <person name="Zhao X.W."/>
            <person name="Ke S."/>
            <person name="Chen Y.Y."/>
            <person name="Wu W.L."/>
            <person name="Hsu J.L."/>
            <person name="Lin Y.F."/>
            <person name="Huang M.D."/>
            <person name="Li C.Y."/>
            <person name="Huang L."/>
            <person name="Wang Z.W."/>
            <person name="Zhao X."/>
            <person name="Zhong W.Y."/>
            <person name="Peng D.H."/>
            <person name="Ahmad S."/>
            <person name="Lan S."/>
            <person name="Zhang J.S."/>
            <person name="Tsai W.C."/>
            <person name="Van de Peer Y."/>
            <person name="Liu Z.J."/>
        </authorList>
    </citation>
    <scope>NUCLEOTIDE SEQUENCE</scope>
    <source>
        <strain evidence="1">CP</strain>
    </source>
</reference>